<evidence type="ECO:0000256" key="1">
    <source>
        <dbReference type="ARBA" id="ARBA00023015"/>
    </source>
</evidence>
<dbReference type="InterPro" id="IPR002577">
    <property type="entry name" value="HTH_HxlR"/>
</dbReference>
<dbReference type="InterPro" id="IPR036390">
    <property type="entry name" value="WH_DNA-bd_sf"/>
</dbReference>
<dbReference type="EMBL" id="RPFW01000001">
    <property type="protein sequence ID" value="TVZ06412.1"/>
    <property type="molecule type" value="Genomic_DNA"/>
</dbReference>
<accession>A0A6P2C4Q6</accession>
<dbReference type="PANTHER" id="PTHR33204:SF18">
    <property type="entry name" value="TRANSCRIPTIONAL REGULATORY PROTEIN"/>
    <property type="match status" value="1"/>
</dbReference>
<dbReference type="InterPro" id="IPR036388">
    <property type="entry name" value="WH-like_DNA-bd_sf"/>
</dbReference>
<dbReference type="SUPFAM" id="SSF46785">
    <property type="entry name" value="Winged helix' DNA-binding domain"/>
    <property type="match status" value="1"/>
</dbReference>
<dbReference type="RefSeq" id="WP_145851167.1">
    <property type="nucleotide sequence ID" value="NZ_RPFW01000001.1"/>
</dbReference>
<dbReference type="Proteomes" id="UP000460272">
    <property type="component" value="Unassembled WGS sequence"/>
</dbReference>
<dbReference type="GO" id="GO:0003677">
    <property type="term" value="F:DNA binding"/>
    <property type="evidence" value="ECO:0007669"/>
    <property type="project" value="UniProtKB-KW"/>
</dbReference>
<dbReference type="PROSITE" id="PS51118">
    <property type="entry name" value="HTH_HXLR"/>
    <property type="match status" value="1"/>
</dbReference>
<dbReference type="Pfam" id="PF01638">
    <property type="entry name" value="HxlR"/>
    <property type="match status" value="1"/>
</dbReference>
<evidence type="ECO:0000256" key="2">
    <source>
        <dbReference type="ARBA" id="ARBA00023125"/>
    </source>
</evidence>
<sequence length="220" mass="23477">MRSYGQFCSIAKALDVIGDRWTLLIIRELLLRGACRYTDLKNGLPGIATNLLADRIRELEAAGLIRREEAPPPIATTLVHLTEAGAELEPVMRALGSWGIRFMAQPADDDEFRSQWFAYPVEEFLRDADPGASPVSIELRTASGPAVIEVSGGTVRTRIGAAASPDLALAGRPQMILALLTGKLTAAEAAARGLEITGDESVLRRVLPDPAHGVASASVP</sequence>
<keyword evidence="2" id="KW-0238">DNA-binding</keyword>
<dbReference type="Gene3D" id="1.10.10.10">
    <property type="entry name" value="Winged helix-like DNA-binding domain superfamily/Winged helix DNA-binding domain"/>
    <property type="match status" value="1"/>
</dbReference>
<dbReference type="OrthoDB" id="9792527at2"/>
<dbReference type="SUPFAM" id="SSF55718">
    <property type="entry name" value="SCP-like"/>
    <property type="match status" value="1"/>
</dbReference>
<protein>
    <submittedName>
        <fullName evidence="5">Transcriptional regulator</fullName>
    </submittedName>
</protein>
<keyword evidence="3" id="KW-0804">Transcription</keyword>
<proteinExistence type="predicted"/>
<keyword evidence="6" id="KW-1185">Reference proteome</keyword>
<gene>
    <name evidence="5" type="ORF">EAS64_03030</name>
</gene>
<keyword evidence="1" id="KW-0805">Transcription regulation</keyword>
<dbReference type="PANTHER" id="PTHR33204">
    <property type="entry name" value="TRANSCRIPTIONAL REGULATOR, MARR FAMILY"/>
    <property type="match status" value="1"/>
</dbReference>
<evidence type="ECO:0000259" key="4">
    <source>
        <dbReference type="PROSITE" id="PS51118"/>
    </source>
</evidence>
<name>A0A6P2C4Q6_9ACTN</name>
<feature type="domain" description="HTH hxlR-type" evidence="4">
    <location>
        <begin position="8"/>
        <end position="107"/>
    </location>
</feature>
<reference evidence="5 6" key="1">
    <citation type="submission" date="2018-11" db="EMBL/GenBank/DDBJ databases">
        <title>Trebonia kvetii gen.nov., sp.nov., a novel acidophilic actinobacterium, and proposal of the new actinobacterial family Treboniaceae fam. nov.</title>
        <authorList>
            <person name="Rapoport D."/>
            <person name="Sagova-Mareckova M."/>
            <person name="Sedlacek I."/>
            <person name="Provaznik J."/>
            <person name="Kralova S."/>
            <person name="Pavlinic D."/>
            <person name="Benes V."/>
            <person name="Kopecky J."/>
        </authorList>
    </citation>
    <scope>NUCLEOTIDE SEQUENCE [LARGE SCALE GENOMIC DNA]</scope>
    <source>
        <strain evidence="5 6">15Tr583</strain>
    </source>
</reference>
<comment type="caution">
    <text evidence="5">The sequence shown here is derived from an EMBL/GenBank/DDBJ whole genome shotgun (WGS) entry which is preliminary data.</text>
</comment>
<evidence type="ECO:0000313" key="5">
    <source>
        <dbReference type="EMBL" id="TVZ06412.1"/>
    </source>
</evidence>
<dbReference type="AlphaFoldDB" id="A0A6P2C4Q6"/>
<dbReference type="InterPro" id="IPR036527">
    <property type="entry name" value="SCP2_sterol-bd_dom_sf"/>
</dbReference>
<organism evidence="5 6">
    <name type="scientific">Trebonia kvetii</name>
    <dbReference type="NCBI Taxonomy" id="2480626"/>
    <lineage>
        <taxon>Bacteria</taxon>
        <taxon>Bacillati</taxon>
        <taxon>Actinomycetota</taxon>
        <taxon>Actinomycetes</taxon>
        <taxon>Streptosporangiales</taxon>
        <taxon>Treboniaceae</taxon>
        <taxon>Trebonia</taxon>
    </lineage>
</organism>
<evidence type="ECO:0000256" key="3">
    <source>
        <dbReference type="ARBA" id="ARBA00023163"/>
    </source>
</evidence>
<evidence type="ECO:0000313" key="6">
    <source>
        <dbReference type="Proteomes" id="UP000460272"/>
    </source>
</evidence>